<keyword evidence="2" id="KW-0812">Transmembrane</keyword>
<evidence type="ECO:0000313" key="3">
    <source>
        <dbReference type="EMBL" id="MZI96101.1"/>
    </source>
</evidence>
<keyword evidence="4" id="KW-1185">Reference proteome</keyword>
<gene>
    <name evidence="3" type="ORF">F9817_23235</name>
</gene>
<dbReference type="EMBL" id="WEKT01000098">
    <property type="protein sequence ID" value="MZI96101.1"/>
    <property type="molecule type" value="Genomic_DNA"/>
</dbReference>
<evidence type="ECO:0000256" key="1">
    <source>
        <dbReference type="SAM" id="Coils"/>
    </source>
</evidence>
<keyword evidence="2" id="KW-0472">Membrane</keyword>
<name>A0A7X4LQD2_9VIBR</name>
<dbReference type="Proteomes" id="UP000462621">
    <property type="component" value="Unassembled WGS sequence"/>
</dbReference>
<dbReference type="PANTHER" id="PTHR32309:SF13">
    <property type="entry name" value="FERRIC ENTEROBACTIN TRANSPORT PROTEIN FEPE"/>
    <property type="match status" value="1"/>
</dbReference>
<feature type="transmembrane region" description="Helical" evidence="2">
    <location>
        <begin position="134"/>
        <end position="153"/>
    </location>
</feature>
<organism evidence="3 4">
    <name type="scientific">Vibrio eleionomae</name>
    <dbReference type="NCBI Taxonomy" id="2653505"/>
    <lineage>
        <taxon>Bacteria</taxon>
        <taxon>Pseudomonadati</taxon>
        <taxon>Pseudomonadota</taxon>
        <taxon>Gammaproteobacteria</taxon>
        <taxon>Vibrionales</taxon>
        <taxon>Vibrionaceae</taxon>
        <taxon>Vibrio</taxon>
    </lineage>
</organism>
<feature type="coiled-coil region" evidence="1">
    <location>
        <begin position="292"/>
        <end position="319"/>
    </location>
</feature>
<comment type="caution">
    <text evidence="3">The sequence shown here is derived from an EMBL/GenBank/DDBJ whole genome shotgun (WGS) entry which is preliminary data.</text>
</comment>
<proteinExistence type="predicted"/>
<evidence type="ECO:0000256" key="2">
    <source>
        <dbReference type="SAM" id="Phobius"/>
    </source>
</evidence>
<sequence length="491" mass="56354">MNKAVENKFKEFRNSVTSQEFNDVDFLNKKAEELKDVDPQLSRRILVRVNNLQTENAFKVFKDSLTKEQWNDVEFLVSEKESKNNVLIKNKLEERINILKKLNFSKETLLEKTESIEPANTQDWKKTFKQRAKAPFFLIVVLPTIIFSLYQLFVASDRYESEAQVLVQQPDSSTTLDTSMAILTGLGVGTSSGSDPQILKAYIYSTDMLTFLDDKLHLRKHYTNSNIDIFSRLVWDDKEAFLKYYSDHVTVNIDSTSGILSIYAQGFSPKFSNRLVKTIVKRSEWYINSIGHQLAQAQLDFVKKEHSNIEQKLKTAQSHLLTFQQKHNLLDPTAEGAALQQIAYTLEGQITAKEAELKTARHIMSESAPKVLNLQQEISGLKLQLENERNKLATKDKDDKRSVGDILAKFADLKVDNELALQAYTSSQVSLEKSRIETYRQLKYLVVVESPTLPDDNEYPDVPYNITLFFIVFAMMFGVGRIIYLTIKELK</sequence>
<accession>A0A7X4LQD2</accession>
<dbReference type="AlphaFoldDB" id="A0A7X4LQD2"/>
<reference evidence="3 4" key="1">
    <citation type="submission" date="2019-10" db="EMBL/GenBank/DDBJ databases">
        <title>Vibrio sp. nov. isolated from a shrimp pond.</title>
        <authorList>
            <person name="Gomez-Gil B."/>
            <person name="Enciso-Ibarra J."/>
            <person name="Enciso-Ibarra K."/>
            <person name="Bolan-Mejia C."/>
        </authorList>
    </citation>
    <scope>NUCLEOTIDE SEQUENCE [LARGE SCALE GENOMIC DNA]</scope>
    <source>
        <strain evidence="3 4">CAIM 722</strain>
    </source>
</reference>
<protein>
    <submittedName>
        <fullName evidence="3">Lipopolysaccharide biosynthesis protein</fullName>
    </submittedName>
</protein>
<evidence type="ECO:0000313" key="4">
    <source>
        <dbReference type="Proteomes" id="UP000462621"/>
    </source>
</evidence>
<dbReference type="RefSeq" id="WP_161158594.1">
    <property type="nucleotide sequence ID" value="NZ_WEKT01000098.1"/>
</dbReference>
<keyword evidence="2" id="KW-1133">Transmembrane helix</keyword>
<dbReference type="InterPro" id="IPR050445">
    <property type="entry name" value="Bact_polysacc_biosynth/exp"/>
</dbReference>
<dbReference type="GO" id="GO:0005886">
    <property type="term" value="C:plasma membrane"/>
    <property type="evidence" value="ECO:0007669"/>
    <property type="project" value="TreeGrafter"/>
</dbReference>
<feature type="transmembrane region" description="Helical" evidence="2">
    <location>
        <begin position="466"/>
        <end position="487"/>
    </location>
</feature>
<dbReference type="GO" id="GO:0004713">
    <property type="term" value="F:protein tyrosine kinase activity"/>
    <property type="evidence" value="ECO:0007669"/>
    <property type="project" value="TreeGrafter"/>
</dbReference>
<feature type="coiled-coil region" evidence="1">
    <location>
        <begin position="371"/>
        <end position="398"/>
    </location>
</feature>
<dbReference type="PANTHER" id="PTHR32309">
    <property type="entry name" value="TYROSINE-PROTEIN KINASE"/>
    <property type="match status" value="1"/>
</dbReference>
<keyword evidence="1" id="KW-0175">Coiled coil</keyword>